<dbReference type="Pfam" id="PF08698">
    <property type="entry name" value="Fcf2"/>
    <property type="match status" value="1"/>
</dbReference>
<evidence type="ECO:0000259" key="3">
    <source>
        <dbReference type="Pfam" id="PF08698"/>
    </source>
</evidence>
<dbReference type="OrthoDB" id="427886at2759"/>
<proteinExistence type="predicted"/>
<dbReference type="InterPro" id="IPR014810">
    <property type="entry name" value="Fcf2_C"/>
</dbReference>
<dbReference type="GO" id="GO:0003723">
    <property type="term" value="F:RNA binding"/>
    <property type="evidence" value="ECO:0007669"/>
    <property type="project" value="TreeGrafter"/>
</dbReference>
<dbReference type="PANTHER" id="PTHR21686:SF12">
    <property type="entry name" value="DEOXYNUCLEOTIDYLTRANSFERASE TERMINAL-INTERACTING PROTEIN 2"/>
    <property type="match status" value="1"/>
</dbReference>
<comment type="subcellular location">
    <subcellularLocation>
        <location evidence="1">Nucleus</location>
        <location evidence="1">Nucleolus</location>
    </subcellularLocation>
</comment>
<evidence type="ECO:0000313" key="5">
    <source>
        <dbReference type="Proteomes" id="UP000479190"/>
    </source>
</evidence>
<dbReference type="InterPro" id="IPR039883">
    <property type="entry name" value="Fcf2/DNTTIP2"/>
</dbReference>
<dbReference type="EMBL" id="CADCXV010001034">
    <property type="protein sequence ID" value="CAB0040542.1"/>
    <property type="molecule type" value="Genomic_DNA"/>
</dbReference>
<accession>A0A6H5IU42</accession>
<gene>
    <name evidence="4" type="ORF">TBRA_LOCUS12244</name>
</gene>
<reference evidence="4 5" key="1">
    <citation type="submission" date="2020-02" db="EMBL/GenBank/DDBJ databases">
        <authorList>
            <person name="Ferguson B K."/>
        </authorList>
    </citation>
    <scope>NUCLEOTIDE SEQUENCE [LARGE SCALE GENOMIC DNA]</scope>
</reference>
<dbReference type="Proteomes" id="UP000479190">
    <property type="component" value="Unassembled WGS sequence"/>
</dbReference>
<evidence type="ECO:0000313" key="4">
    <source>
        <dbReference type="EMBL" id="CAB0040542.1"/>
    </source>
</evidence>
<evidence type="ECO:0000256" key="2">
    <source>
        <dbReference type="ARBA" id="ARBA00023242"/>
    </source>
</evidence>
<feature type="domain" description="Fcf2 pre-rRNA processing C-terminal" evidence="3">
    <location>
        <begin position="135"/>
        <end position="228"/>
    </location>
</feature>
<dbReference type="AlphaFoldDB" id="A0A6H5IU42"/>
<organism evidence="4 5">
    <name type="scientific">Trichogramma brassicae</name>
    <dbReference type="NCBI Taxonomy" id="86971"/>
    <lineage>
        <taxon>Eukaryota</taxon>
        <taxon>Metazoa</taxon>
        <taxon>Ecdysozoa</taxon>
        <taxon>Arthropoda</taxon>
        <taxon>Hexapoda</taxon>
        <taxon>Insecta</taxon>
        <taxon>Pterygota</taxon>
        <taxon>Neoptera</taxon>
        <taxon>Endopterygota</taxon>
        <taxon>Hymenoptera</taxon>
        <taxon>Apocrita</taxon>
        <taxon>Proctotrupomorpha</taxon>
        <taxon>Chalcidoidea</taxon>
        <taxon>Trichogrammatidae</taxon>
        <taxon>Trichogramma</taxon>
    </lineage>
</organism>
<dbReference type="GO" id="GO:0005730">
    <property type="term" value="C:nucleolus"/>
    <property type="evidence" value="ECO:0007669"/>
    <property type="project" value="UniProtKB-SubCell"/>
</dbReference>
<sequence length="256" mass="29769">MEFFIDTVGQTENNDKVQAVDPDDDFYPGDIDFNPAAVKKAISEIGKDSLTAVSEKKKKNEKKAIDIDQFEEAMGWKQKKRTKILGDIDEQMEVQIVKQALKNSNVKPGFEGLKKVPNYDVSEKKQKERRKRIAAKTKGVGWFNLPATELTEEVKHDLEVIQMRSALDPKHFYKRNDSKALPKYFHIGKVVDSAVDFYSGRLTNKERKRTIVDELMANAEFAKYNKRKYQEIIEEKRKTHYKAARHAKRQMRKKNK</sequence>
<keyword evidence="2" id="KW-0539">Nucleus</keyword>
<keyword evidence="5" id="KW-1185">Reference proteome</keyword>
<protein>
    <recommendedName>
        <fullName evidence="3">Fcf2 pre-rRNA processing C-terminal domain-containing protein</fullName>
    </recommendedName>
</protein>
<dbReference type="PANTHER" id="PTHR21686">
    <property type="entry name" value="DEOXYNUCLEOTIDYLTRANSFERASE TERMINAL-INTERACTING PROTEIN 2"/>
    <property type="match status" value="1"/>
</dbReference>
<name>A0A6H5IU42_9HYME</name>
<dbReference type="GO" id="GO:0006396">
    <property type="term" value="P:RNA processing"/>
    <property type="evidence" value="ECO:0007669"/>
    <property type="project" value="TreeGrafter"/>
</dbReference>
<evidence type="ECO:0000256" key="1">
    <source>
        <dbReference type="ARBA" id="ARBA00004604"/>
    </source>
</evidence>